<dbReference type="Proteomes" id="UP000030758">
    <property type="component" value="Unassembled WGS sequence"/>
</dbReference>
<feature type="transmembrane region" description="Helical" evidence="2">
    <location>
        <begin position="20"/>
        <end position="40"/>
    </location>
</feature>
<accession>A0A085M3S7</accession>
<dbReference type="EMBL" id="KL363234">
    <property type="protein sequence ID" value="KFD51873.1"/>
    <property type="molecule type" value="Genomic_DNA"/>
</dbReference>
<gene>
    <name evidence="3" type="ORF">M513_07202</name>
    <name evidence="4" type="ORF">M514_07202</name>
</gene>
<feature type="region of interest" description="Disordered" evidence="1">
    <location>
        <begin position="86"/>
        <end position="114"/>
    </location>
</feature>
<feature type="compositionally biased region" description="Polar residues" evidence="1">
    <location>
        <begin position="90"/>
        <end position="114"/>
    </location>
</feature>
<keyword evidence="5" id="KW-1185">Reference proteome</keyword>
<keyword evidence="2" id="KW-0812">Transmembrane</keyword>
<evidence type="ECO:0000256" key="2">
    <source>
        <dbReference type="SAM" id="Phobius"/>
    </source>
</evidence>
<dbReference type="AlphaFoldDB" id="A0A085M3S7"/>
<sequence length="114" mass="12712">MDPLKSMTRVEVPLLSDKFSQLLFTICTAVVILPVIFACTRFSQWIQKRRGQLALGKTNNRKRAQSPVRAGETDYETMADINSEVFNKPIKSTSDQTASQKRTTSSATGQEKNG</sequence>
<organism evidence="3 5">
    <name type="scientific">Trichuris suis</name>
    <name type="common">pig whipworm</name>
    <dbReference type="NCBI Taxonomy" id="68888"/>
    <lineage>
        <taxon>Eukaryota</taxon>
        <taxon>Metazoa</taxon>
        <taxon>Ecdysozoa</taxon>
        <taxon>Nematoda</taxon>
        <taxon>Enoplea</taxon>
        <taxon>Dorylaimia</taxon>
        <taxon>Trichinellida</taxon>
        <taxon>Trichuridae</taxon>
        <taxon>Trichuris</taxon>
    </lineage>
</organism>
<dbReference type="EMBL" id="KL367519">
    <property type="protein sequence ID" value="KFD67014.1"/>
    <property type="molecule type" value="Genomic_DNA"/>
</dbReference>
<evidence type="ECO:0000313" key="4">
    <source>
        <dbReference type="EMBL" id="KFD67014.1"/>
    </source>
</evidence>
<keyword evidence="2" id="KW-1133">Transmembrane helix</keyword>
<evidence type="ECO:0000313" key="3">
    <source>
        <dbReference type="EMBL" id="KFD51873.1"/>
    </source>
</evidence>
<keyword evidence="2" id="KW-0472">Membrane</keyword>
<name>A0A085M3S7_9BILA</name>
<evidence type="ECO:0000313" key="5">
    <source>
        <dbReference type="Proteomes" id="UP000030764"/>
    </source>
</evidence>
<evidence type="ECO:0000256" key="1">
    <source>
        <dbReference type="SAM" id="MobiDB-lite"/>
    </source>
</evidence>
<proteinExistence type="predicted"/>
<feature type="region of interest" description="Disordered" evidence="1">
    <location>
        <begin position="54"/>
        <end position="74"/>
    </location>
</feature>
<reference evidence="3 5" key="1">
    <citation type="journal article" date="2014" name="Nat. Genet.">
        <title>Genome and transcriptome of the porcine whipworm Trichuris suis.</title>
        <authorList>
            <person name="Jex A.R."/>
            <person name="Nejsum P."/>
            <person name="Schwarz E.M."/>
            <person name="Hu L."/>
            <person name="Young N.D."/>
            <person name="Hall R.S."/>
            <person name="Korhonen P.K."/>
            <person name="Liao S."/>
            <person name="Thamsborg S."/>
            <person name="Xia J."/>
            <person name="Xu P."/>
            <person name="Wang S."/>
            <person name="Scheerlinck J.P."/>
            <person name="Hofmann A."/>
            <person name="Sternberg P.W."/>
            <person name="Wang J."/>
            <person name="Gasser R.B."/>
        </authorList>
    </citation>
    <scope>NUCLEOTIDE SEQUENCE [LARGE SCALE GENOMIC DNA]</scope>
    <source>
        <strain evidence="4">DCEP-RM93F</strain>
        <strain evidence="3">DCEP-RM93M</strain>
    </source>
</reference>
<protein>
    <submittedName>
        <fullName evidence="3">Uncharacterized protein</fullName>
    </submittedName>
</protein>
<dbReference type="Proteomes" id="UP000030764">
    <property type="component" value="Unassembled WGS sequence"/>
</dbReference>